<feature type="region of interest" description="Disordered" evidence="1">
    <location>
        <begin position="227"/>
        <end position="275"/>
    </location>
</feature>
<evidence type="ECO:0000313" key="4">
    <source>
        <dbReference type="Proteomes" id="UP001187471"/>
    </source>
</evidence>
<dbReference type="PANTHER" id="PTHR47481">
    <property type="match status" value="1"/>
</dbReference>
<evidence type="ECO:0000313" key="3">
    <source>
        <dbReference type="EMBL" id="KAK2988673.1"/>
    </source>
</evidence>
<gene>
    <name evidence="3" type="ORF">RJ640_013178</name>
</gene>
<evidence type="ECO:0000259" key="2">
    <source>
        <dbReference type="Pfam" id="PF07727"/>
    </source>
</evidence>
<protein>
    <recommendedName>
        <fullName evidence="2">Reverse transcriptase Ty1/copia-type domain-containing protein</fullName>
    </recommendedName>
</protein>
<dbReference type="AlphaFoldDB" id="A0AA88RP33"/>
<dbReference type="InterPro" id="IPR013103">
    <property type="entry name" value="RVT_2"/>
</dbReference>
<comment type="caution">
    <text evidence="3">The sequence shown here is derived from an EMBL/GenBank/DDBJ whole genome shotgun (WGS) entry which is preliminary data.</text>
</comment>
<sequence>MASSSSTVIPQLHHYNTIKLTNSNYLLWQTQLLPILRSNNLYGLVDGTESCPPAEITVPGTTTRTPNPDYKHWVDRDQFVLSWINTSLSEAVLPIVVGHNTSASAWRAISDAFSASSHTHILQILMQLHNTKREDKPVATYLQELKYLADQLGDAGKLLSPPEFNAIVFNNIGSDFYPAIAALSSRPTPVSYPELLSVLTSEEIRLRAMQPTVQLPSAQLAQRDTNPSANFPRNGNSYHTNGGNLSRNGISHPNNHNSSANSFSNRNRHNFGTGSPSNPRCQICRQNGHYANRSSTLIATLLSELRCTFDIRHLGNLNYFLGIEIVYTTSGLILSQRRYILDILQKAAMTDAKPLATPLSTSL</sequence>
<dbReference type="EMBL" id="JAVXUO010000832">
    <property type="protein sequence ID" value="KAK2988673.1"/>
    <property type="molecule type" value="Genomic_DNA"/>
</dbReference>
<name>A0AA88RP33_9ASTE</name>
<dbReference type="Pfam" id="PF07727">
    <property type="entry name" value="RVT_2"/>
    <property type="match status" value="1"/>
</dbReference>
<organism evidence="3 4">
    <name type="scientific">Escallonia rubra</name>
    <dbReference type="NCBI Taxonomy" id="112253"/>
    <lineage>
        <taxon>Eukaryota</taxon>
        <taxon>Viridiplantae</taxon>
        <taxon>Streptophyta</taxon>
        <taxon>Embryophyta</taxon>
        <taxon>Tracheophyta</taxon>
        <taxon>Spermatophyta</taxon>
        <taxon>Magnoliopsida</taxon>
        <taxon>eudicotyledons</taxon>
        <taxon>Gunneridae</taxon>
        <taxon>Pentapetalae</taxon>
        <taxon>asterids</taxon>
        <taxon>campanulids</taxon>
        <taxon>Escalloniales</taxon>
        <taxon>Escalloniaceae</taxon>
        <taxon>Escallonia</taxon>
    </lineage>
</organism>
<evidence type="ECO:0000256" key="1">
    <source>
        <dbReference type="SAM" id="MobiDB-lite"/>
    </source>
</evidence>
<keyword evidence="4" id="KW-1185">Reference proteome</keyword>
<dbReference type="Pfam" id="PF14223">
    <property type="entry name" value="Retrotran_gag_2"/>
    <property type="match status" value="1"/>
</dbReference>
<accession>A0AA88RP33</accession>
<reference evidence="3" key="1">
    <citation type="submission" date="2022-12" db="EMBL/GenBank/DDBJ databases">
        <title>Draft genome assemblies for two species of Escallonia (Escalloniales).</title>
        <authorList>
            <person name="Chanderbali A."/>
            <person name="Dervinis C."/>
            <person name="Anghel I."/>
            <person name="Soltis D."/>
            <person name="Soltis P."/>
            <person name="Zapata F."/>
        </authorList>
    </citation>
    <scope>NUCLEOTIDE SEQUENCE</scope>
    <source>
        <strain evidence="3">UCBG92.1500</strain>
        <tissue evidence="3">Leaf</tissue>
    </source>
</reference>
<dbReference type="PANTHER" id="PTHR47481:SF43">
    <property type="entry name" value="RETROTRANSPOSON COPIA-LIKE N-TERMINAL DOMAIN-CONTAINING PROTEIN"/>
    <property type="match status" value="1"/>
</dbReference>
<feature type="compositionally biased region" description="Polar residues" evidence="1">
    <location>
        <begin position="227"/>
        <end position="253"/>
    </location>
</feature>
<dbReference type="Proteomes" id="UP001187471">
    <property type="component" value="Unassembled WGS sequence"/>
</dbReference>
<feature type="compositionally biased region" description="Low complexity" evidence="1">
    <location>
        <begin position="254"/>
        <end position="265"/>
    </location>
</feature>
<proteinExistence type="predicted"/>
<feature type="domain" description="Reverse transcriptase Ty1/copia-type" evidence="2">
    <location>
        <begin position="294"/>
        <end position="359"/>
    </location>
</feature>